<feature type="region of interest" description="Disordered" evidence="1">
    <location>
        <begin position="517"/>
        <end position="590"/>
    </location>
</feature>
<comment type="caution">
    <text evidence="2">The sequence shown here is derived from an EMBL/GenBank/DDBJ whole genome shotgun (WGS) entry which is preliminary data.</text>
</comment>
<sequence>MFARLRSISFGSAKSETVGPAKSKGKDKDKEPQHGDGSSSSSSSEDDEESGLLSKNARDGADAEDDSDENTSVPQTPTRNVKKQKTNVKNAAKDKNSTSEEGAVVSTDALSTAAGKPPTPGQKSGKKRRSEMSEVPPSDEESDSPEFDDDAVAAENADHGESAEGNTHASDVSDAEEQDPAKEQTKRGRTGRSLGALRKSTPLRLAKKAGKAVGKLGTGKLVRLRGLQATAAAGTSAKNADRTGNDMDRHTEHQSPLSSTAGSSEVLMNRGSKWLFTQRELEALRAMAGETLYDTLVDILGDDHEAADVQNPLLLARLADLIGEGTDCSENLQRALGALRSPERSIRLALLYHLHNLHGHPEGPSADDLRSVLRHTPSLRRAVQALDSLQGENVLDQFDKLIPRLRLESFYLANAPERLTKLDAIESKYRGREETLWKKLEKQYEGQKVPSDADVLAILTVLPTVEALVESAMQGADRLSFAGFAQWLASLEEAGAGSFLEANPKVSKVPSWESVLQAAAEDAPESPQPHRGSDALSSLARSAADANDNDYDGESTAEQEDEDGEGVHDNVSSEEEEEELLSPEPSPPNLEELRTRLEAFYTEQNPTKIATLDFILQKYAGREAQLVQQLEFQYENARVPSFERACQILEDVKREPPYNSPRSSGIEDDDGDSEDDDEEDDEEEDDEDDESGDDGSEIHAVRSPRSQRDTNGDEYSDATSPRGSNRVESDEDELSETSSRHAYEYGDDDDDDDNDAGSHSGVLDDVASSDSDAD</sequence>
<feature type="compositionally biased region" description="Polar residues" evidence="1">
    <location>
        <begin position="70"/>
        <end position="79"/>
    </location>
</feature>
<feature type="compositionally biased region" description="Acidic residues" evidence="1">
    <location>
        <begin position="745"/>
        <end position="755"/>
    </location>
</feature>
<proteinExistence type="predicted"/>
<accession>A0A2R5G6A4</accession>
<protein>
    <submittedName>
        <fullName evidence="2">Uncharacterized protein</fullName>
    </submittedName>
</protein>
<feature type="compositionally biased region" description="Polar residues" evidence="1">
    <location>
        <begin position="254"/>
        <end position="263"/>
    </location>
</feature>
<dbReference type="AlphaFoldDB" id="A0A2R5G6A4"/>
<dbReference type="PANTHER" id="PTHR39666:SF1">
    <property type="entry name" value="NUCLEAR PORE COMPLEX NUP2_50_61 DOMAIN-CONTAINING PROTEIN"/>
    <property type="match status" value="1"/>
</dbReference>
<name>A0A2R5G6A4_9STRA</name>
<feature type="compositionally biased region" description="Low complexity" evidence="1">
    <location>
        <begin position="534"/>
        <end position="546"/>
    </location>
</feature>
<feature type="compositionally biased region" description="Acidic residues" evidence="1">
    <location>
        <begin position="137"/>
        <end position="152"/>
    </location>
</feature>
<feature type="region of interest" description="Disordered" evidence="1">
    <location>
        <begin position="1"/>
        <end position="212"/>
    </location>
</feature>
<feature type="compositionally biased region" description="Basic and acidic residues" evidence="1">
    <location>
        <begin position="696"/>
        <end position="711"/>
    </location>
</feature>
<feature type="region of interest" description="Disordered" evidence="1">
    <location>
        <begin position="231"/>
        <end position="264"/>
    </location>
</feature>
<dbReference type="PANTHER" id="PTHR39666">
    <property type="entry name" value="RANBP2-TYPE DOMAIN-CONTAINING PROTEIN"/>
    <property type="match status" value="1"/>
</dbReference>
<feature type="compositionally biased region" description="Acidic residues" evidence="1">
    <location>
        <begin position="572"/>
        <end position="581"/>
    </location>
</feature>
<feature type="compositionally biased region" description="Basic and acidic residues" evidence="1">
    <location>
        <begin position="239"/>
        <end position="253"/>
    </location>
</feature>
<dbReference type="Proteomes" id="UP000241890">
    <property type="component" value="Unassembled WGS sequence"/>
</dbReference>
<gene>
    <name evidence="2" type="ORF">FCC1311_028082</name>
</gene>
<organism evidence="2 3">
    <name type="scientific">Hondaea fermentalgiana</name>
    <dbReference type="NCBI Taxonomy" id="2315210"/>
    <lineage>
        <taxon>Eukaryota</taxon>
        <taxon>Sar</taxon>
        <taxon>Stramenopiles</taxon>
        <taxon>Bigyra</taxon>
        <taxon>Labyrinthulomycetes</taxon>
        <taxon>Thraustochytrida</taxon>
        <taxon>Thraustochytriidae</taxon>
        <taxon>Hondaea</taxon>
    </lineage>
</organism>
<keyword evidence="3" id="KW-1185">Reference proteome</keyword>
<feature type="compositionally biased region" description="Acidic residues" evidence="1">
    <location>
        <begin position="547"/>
        <end position="564"/>
    </location>
</feature>
<evidence type="ECO:0000256" key="1">
    <source>
        <dbReference type="SAM" id="MobiDB-lite"/>
    </source>
</evidence>
<evidence type="ECO:0000313" key="2">
    <source>
        <dbReference type="EMBL" id="GBG26587.1"/>
    </source>
</evidence>
<dbReference type="InParanoid" id="A0A2R5G6A4"/>
<feature type="compositionally biased region" description="Basic and acidic residues" evidence="1">
    <location>
        <begin position="24"/>
        <end position="34"/>
    </location>
</feature>
<feature type="compositionally biased region" description="Low complexity" evidence="1">
    <location>
        <begin position="764"/>
        <end position="774"/>
    </location>
</feature>
<feature type="compositionally biased region" description="Acidic residues" evidence="1">
    <location>
        <begin position="666"/>
        <end position="695"/>
    </location>
</feature>
<dbReference type="EMBL" id="BEYU01000022">
    <property type="protein sequence ID" value="GBG26587.1"/>
    <property type="molecule type" value="Genomic_DNA"/>
</dbReference>
<evidence type="ECO:0000313" key="3">
    <source>
        <dbReference type="Proteomes" id="UP000241890"/>
    </source>
</evidence>
<feature type="region of interest" description="Disordered" evidence="1">
    <location>
        <begin position="650"/>
        <end position="774"/>
    </location>
</feature>
<reference evidence="2 3" key="1">
    <citation type="submission" date="2017-12" db="EMBL/GenBank/DDBJ databases">
        <title>Sequencing, de novo assembly and annotation of complete genome of a new Thraustochytrid species, strain FCC1311.</title>
        <authorList>
            <person name="Sedici K."/>
            <person name="Godart F."/>
            <person name="Aiese Cigliano R."/>
            <person name="Sanseverino W."/>
            <person name="Barakat M."/>
            <person name="Ortet P."/>
            <person name="Marechal E."/>
            <person name="Cagnac O."/>
            <person name="Amato A."/>
        </authorList>
    </citation>
    <scope>NUCLEOTIDE SEQUENCE [LARGE SCALE GENOMIC DNA]</scope>
</reference>